<dbReference type="Pfam" id="PF12831">
    <property type="entry name" value="FAD_oxidored"/>
    <property type="match status" value="1"/>
</dbReference>
<accession>X1V420</accession>
<sequence>MKYDLIVVGGGPGGLMAAKTAAEDGLKVVLIERKRNITEINRACSQIFYTHKLTVMAGGESD</sequence>
<organism evidence="1">
    <name type="scientific">marine sediment metagenome</name>
    <dbReference type="NCBI Taxonomy" id="412755"/>
    <lineage>
        <taxon>unclassified sequences</taxon>
        <taxon>metagenomes</taxon>
        <taxon>ecological metagenomes</taxon>
    </lineage>
</organism>
<dbReference type="SUPFAM" id="SSF51905">
    <property type="entry name" value="FAD/NAD(P)-binding domain"/>
    <property type="match status" value="1"/>
</dbReference>
<name>X1V420_9ZZZZ</name>
<dbReference type="Gene3D" id="3.50.50.60">
    <property type="entry name" value="FAD/NAD(P)-binding domain"/>
    <property type="match status" value="1"/>
</dbReference>
<gene>
    <name evidence="1" type="ORF">S12H4_37445</name>
</gene>
<protein>
    <recommendedName>
        <fullName evidence="2">FAD-dependent oxidoreductase 2 FAD binding domain-containing protein</fullName>
    </recommendedName>
</protein>
<evidence type="ECO:0008006" key="2">
    <source>
        <dbReference type="Google" id="ProtNLM"/>
    </source>
</evidence>
<proteinExistence type="predicted"/>
<dbReference type="AlphaFoldDB" id="X1V420"/>
<reference evidence="1" key="1">
    <citation type="journal article" date="2014" name="Front. Microbiol.">
        <title>High frequency of phylogenetically diverse reductive dehalogenase-homologous genes in deep subseafloor sedimentary metagenomes.</title>
        <authorList>
            <person name="Kawai M."/>
            <person name="Futagami T."/>
            <person name="Toyoda A."/>
            <person name="Takaki Y."/>
            <person name="Nishi S."/>
            <person name="Hori S."/>
            <person name="Arai W."/>
            <person name="Tsubouchi T."/>
            <person name="Morono Y."/>
            <person name="Uchiyama I."/>
            <person name="Ito T."/>
            <person name="Fujiyama A."/>
            <person name="Inagaki F."/>
            <person name="Takami H."/>
        </authorList>
    </citation>
    <scope>NUCLEOTIDE SEQUENCE</scope>
    <source>
        <strain evidence="1">Expedition CK06-06</strain>
    </source>
</reference>
<comment type="caution">
    <text evidence="1">The sequence shown here is derived from an EMBL/GenBank/DDBJ whole genome shotgun (WGS) entry which is preliminary data.</text>
</comment>
<dbReference type="InterPro" id="IPR036188">
    <property type="entry name" value="FAD/NAD-bd_sf"/>
</dbReference>
<dbReference type="EMBL" id="BARW01022433">
    <property type="protein sequence ID" value="GAI99384.1"/>
    <property type="molecule type" value="Genomic_DNA"/>
</dbReference>
<feature type="non-terminal residue" evidence="1">
    <location>
        <position position="62"/>
    </location>
</feature>
<evidence type="ECO:0000313" key="1">
    <source>
        <dbReference type="EMBL" id="GAI99384.1"/>
    </source>
</evidence>